<feature type="chain" id="PRO_5013320314" evidence="1">
    <location>
        <begin position="26"/>
        <end position="741"/>
    </location>
</feature>
<evidence type="ECO:0000259" key="4">
    <source>
        <dbReference type="Pfam" id="PF21209"/>
    </source>
</evidence>
<keyword evidence="6" id="KW-1185">Reference proteome</keyword>
<evidence type="ECO:0000259" key="2">
    <source>
        <dbReference type="Pfam" id="PF17389"/>
    </source>
</evidence>
<dbReference type="Pfam" id="PF21209">
    <property type="entry name" value="Bac_rhamnosid-like_N"/>
    <property type="match status" value="1"/>
</dbReference>
<dbReference type="InterPro" id="IPR008928">
    <property type="entry name" value="6-hairpin_glycosidase_sf"/>
</dbReference>
<dbReference type="Gene3D" id="1.50.10.10">
    <property type="match status" value="1"/>
</dbReference>
<feature type="domain" description="Alpha-rhamnosidase-like N-terminal" evidence="4">
    <location>
        <begin position="87"/>
        <end position="289"/>
    </location>
</feature>
<dbReference type="Gene3D" id="2.60.120.260">
    <property type="entry name" value="Galactose-binding domain-like"/>
    <property type="match status" value="2"/>
</dbReference>
<dbReference type="InterPro" id="IPR048932">
    <property type="entry name" value="Rhamnosid-like_N_bacteroidetes"/>
</dbReference>
<dbReference type="Pfam" id="PF17389">
    <property type="entry name" value="Bac_rhamnosid6H"/>
    <property type="match status" value="1"/>
</dbReference>
<protein>
    <submittedName>
        <fullName evidence="5">Alpha-rhamnosidase</fullName>
    </submittedName>
</protein>
<name>A0A1V9FN85_9BACT</name>
<dbReference type="InterPro" id="IPR035398">
    <property type="entry name" value="Bac_rhamnosid_C"/>
</dbReference>
<dbReference type="AlphaFoldDB" id="A0A1V9FN85"/>
<feature type="domain" description="Alpha-L-rhamnosidase six-hairpin glycosidase" evidence="2">
    <location>
        <begin position="312"/>
        <end position="644"/>
    </location>
</feature>
<dbReference type="PANTHER" id="PTHR34987">
    <property type="entry name" value="C, PUTATIVE (AFU_ORTHOLOGUE AFUA_3G02880)-RELATED"/>
    <property type="match status" value="1"/>
</dbReference>
<evidence type="ECO:0000313" key="6">
    <source>
        <dbReference type="Proteomes" id="UP000192276"/>
    </source>
</evidence>
<dbReference type="PANTHER" id="PTHR34987:SF6">
    <property type="entry name" value="ALPHA-L-RHAMNOSIDASE SIX-HAIRPIN GLYCOSIDASE DOMAIN-CONTAINING PROTEIN"/>
    <property type="match status" value="1"/>
</dbReference>
<sequence>MNCRNAIFQRTIWFALLLITCTTQAQPLFNGEPHKGGAPYVAAQATWIWYPGDFEIWLANKMQNRRTERGSFFPPFWKLDGHYVLMDFHKDVELSEPEQIDVFVEGNYILKLDGKGYEGTPQQVTIPAGKHRINVKVFSTGNVPAIYIKGKTIATDSSWLVTFEDKEWIDETGKTSDISATTWLNAGSWNFNEPDQRPSQFKLAVKPQSPVAATKNNGSLLVDFGKETFGFIRLHGLQGNGKVSLYYGESKEEALATGTCETLDRVQVNLGSKKDSVMQLSKAFRFVNIQMEGGASLDSVSMLYEYLPVASRGSFRSSDESLNKIWDVAAYTMQLTTREFFIDGIKRDRWIWSGDAYQSYLMNYYLFFDVPSVSRTLMALRGKDPVTSHINTIMDYTFYWFLGIYDLYQYTGDKTFIRQFYPRMQSLMNYCLDRRNKDGLMQGLPGDWIFIDWAAGLSKKGEVSFEQLLLCRSLETMAICAGMVNDTKNAAMYKQLAADMKAKLFSIYWSDAKNALVHSRIDGKPTDNVTRYANMFAIFFNYFNNEQKQAVKKHVLLNDSIQKITTPYMRFYELEALCAMGEQKYVLNEMKNYWGGMLQAGATSFWEEYNPSKQGAEHYAMYGRPFGKSLCHAWGASPIYLLGKYYLGVQPTSPGYTTWTAEPVLGGLQWMEGKVPTPHGDISVYCSTTQIKIKGGEGTGTLRFKSKTKPTGKGVVINSKGDNLYEVTVEAGKEYEIKYKN</sequence>
<feature type="signal peptide" evidence="1">
    <location>
        <begin position="1"/>
        <end position="25"/>
    </location>
</feature>
<dbReference type="OrthoDB" id="9815108at2"/>
<accession>A0A1V9FN85</accession>
<feature type="domain" description="Alpha-L-rhamnosidase C-terminal" evidence="3">
    <location>
        <begin position="648"/>
        <end position="684"/>
    </location>
</feature>
<dbReference type="Pfam" id="PF17390">
    <property type="entry name" value="Bac_rhamnosid_C"/>
    <property type="match status" value="1"/>
</dbReference>
<evidence type="ECO:0000259" key="3">
    <source>
        <dbReference type="Pfam" id="PF17390"/>
    </source>
</evidence>
<dbReference type="RefSeq" id="WP_081164480.1">
    <property type="nucleotide sequence ID" value="NZ_LWBP01000167.1"/>
</dbReference>
<dbReference type="InterPro" id="IPR035396">
    <property type="entry name" value="Bac_rhamnosid6H"/>
</dbReference>
<dbReference type="InterPro" id="IPR012341">
    <property type="entry name" value="6hp_glycosidase-like_sf"/>
</dbReference>
<proteinExistence type="predicted"/>
<evidence type="ECO:0000313" key="5">
    <source>
        <dbReference type="EMBL" id="OQP59802.1"/>
    </source>
</evidence>
<reference evidence="6" key="1">
    <citation type="submission" date="2016-04" db="EMBL/GenBank/DDBJ databases">
        <authorList>
            <person name="Chen L."/>
            <person name="Zhuang W."/>
            <person name="Wang G."/>
        </authorList>
    </citation>
    <scope>NUCLEOTIDE SEQUENCE [LARGE SCALE GENOMIC DNA]</scope>
    <source>
        <strain evidence="6">208</strain>
    </source>
</reference>
<dbReference type="SUPFAM" id="SSF48208">
    <property type="entry name" value="Six-hairpin glycosidases"/>
    <property type="match status" value="1"/>
</dbReference>
<dbReference type="Gene3D" id="2.60.420.10">
    <property type="entry name" value="Maltose phosphorylase, domain 3"/>
    <property type="match status" value="1"/>
</dbReference>
<dbReference type="STRING" id="550983.A4R26_20640"/>
<dbReference type="Proteomes" id="UP000192276">
    <property type="component" value="Unassembled WGS sequence"/>
</dbReference>
<evidence type="ECO:0000256" key="1">
    <source>
        <dbReference type="SAM" id="SignalP"/>
    </source>
</evidence>
<keyword evidence="1" id="KW-0732">Signal</keyword>
<dbReference type="EMBL" id="LWBP01000167">
    <property type="protein sequence ID" value="OQP59802.1"/>
    <property type="molecule type" value="Genomic_DNA"/>
</dbReference>
<comment type="caution">
    <text evidence="5">The sequence shown here is derived from an EMBL/GenBank/DDBJ whole genome shotgun (WGS) entry which is preliminary data.</text>
</comment>
<dbReference type="GO" id="GO:0005975">
    <property type="term" value="P:carbohydrate metabolic process"/>
    <property type="evidence" value="ECO:0007669"/>
    <property type="project" value="InterPro"/>
</dbReference>
<gene>
    <name evidence="5" type="ORF">A4R26_20640</name>
</gene>
<organism evidence="5 6">
    <name type="scientific">Niastella populi</name>
    <dbReference type="NCBI Taxonomy" id="550983"/>
    <lineage>
        <taxon>Bacteria</taxon>
        <taxon>Pseudomonadati</taxon>
        <taxon>Bacteroidota</taxon>
        <taxon>Chitinophagia</taxon>
        <taxon>Chitinophagales</taxon>
        <taxon>Chitinophagaceae</taxon>
        <taxon>Niastella</taxon>
    </lineage>
</organism>